<evidence type="ECO:0000313" key="2">
    <source>
        <dbReference type="Proteomes" id="UP000479000"/>
    </source>
</evidence>
<dbReference type="EMBL" id="CADCXU010009028">
    <property type="protein sequence ID" value="CAA9999640.1"/>
    <property type="molecule type" value="Genomic_DNA"/>
</dbReference>
<sequence>MKQNLKLKLKLELILELNLQLILKFKLKGRRNECLKKISKKGQFAGISCATSALGVTAANITILRSWCSALIINTAGAPDLRALSSTALKTMSTSTNRLASCRRAHALQLRTGARLWSPSPKKLRSAKTSFMGNARGIVSLLFALLKLWSDQEAVGRALFPSVTFSFGRAICKYRHPASSSPSSTVEPLMKRRRIDLDAIFGPGGTGGQVHWTLEDENAYLRKAVADLRKRVDSLQVCRWSSSDFPECVYHRK</sequence>
<organism evidence="1 2">
    <name type="scientific">Nesidiocoris tenuis</name>
    <dbReference type="NCBI Taxonomy" id="355587"/>
    <lineage>
        <taxon>Eukaryota</taxon>
        <taxon>Metazoa</taxon>
        <taxon>Ecdysozoa</taxon>
        <taxon>Arthropoda</taxon>
        <taxon>Hexapoda</taxon>
        <taxon>Insecta</taxon>
        <taxon>Pterygota</taxon>
        <taxon>Neoptera</taxon>
        <taxon>Paraneoptera</taxon>
        <taxon>Hemiptera</taxon>
        <taxon>Heteroptera</taxon>
        <taxon>Panheteroptera</taxon>
        <taxon>Cimicomorpha</taxon>
        <taxon>Miridae</taxon>
        <taxon>Dicyphina</taxon>
        <taxon>Nesidiocoris</taxon>
    </lineage>
</organism>
<accession>A0A6H5GA66</accession>
<reference evidence="1 2" key="1">
    <citation type="submission" date="2020-02" db="EMBL/GenBank/DDBJ databases">
        <authorList>
            <person name="Ferguson B K."/>
        </authorList>
    </citation>
    <scope>NUCLEOTIDE SEQUENCE [LARGE SCALE GENOMIC DNA]</scope>
</reference>
<dbReference type="OrthoDB" id="250836at2759"/>
<keyword evidence="2" id="KW-1185">Reference proteome</keyword>
<name>A0A6H5GA66_9HEMI</name>
<proteinExistence type="predicted"/>
<gene>
    <name evidence="1" type="ORF">NTEN_LOCUS5923</name>
</gene>
<dbReference type="AlphaFoldDB" id="A0A6H5GA66"/>
<evidence type="ECO:0000313" key="1">
    <source>
        <dbReference type="EMBL" id="CAA9999640.1"/>
    </source>
</evidence>
<protein>
    <submittedName>
        <fullName evidence="1">Uncharacterized protein</fullName>
    </submittedName>
</protein>
<dbReference type="Proteomes" id="UP000479000">
    <property type="component" value="Unassembled WGS sequence"/>
</dbReference>